<dbReference type="GO" id="GO:0000032">
    <property type="term" value="P:cell wall mannoprotein biosynthetic process"/>
    <property type="evidence" value="ECO:0007669"/>
    <property type="project" value="TreeGrafter"/>
</dbReference>
<evidence type="ECO:0000313" key="6">
    <source>
        <dbReference type="Proteomes" id="UP000789595"/>
    </source>
</evidence>
<feature type="region of interest" description="Disordered" evidence="3">
    <location>
        <begin position="21"/>
        <end position="44"/>
    </location>
</feature>
<reference evidence="5" key="1">
    <citation type="submission" date="2021-11" db="EMBL/GenBank/DDBJ databases">
        <authorList>
            <consortium name="Genoscope - CEA"/>
            <person name="William W."/>
        </authorList>
    </citation>
    <scope>NUCLEOTIDE SEQUENCE</scope>
</reference>
<feature type="chain" id="PRO_5035214469" description="Hexosyltransferase" evidence="4">
    <location>
        <begin position="20"/>
        <end position="407"/>
    </location>
</feature>
<dbReference type="AlphaFoldDB" id="A0A8J2SFZ6"/>
<accession>A0A8J2SFZ6</accession>
<dbReference type="InterPro" id="IPR029044">
    <property type="entry name" value="Nucleotide-diphossugar_trans"/>
</dbReference>
<evidence type="ECO:0000256" key="4">
    <source>
        <dbReference type="SAM" id="SignalP"/>
    </source>
</evidence>
<dbReference type="GO" id="GO:0000026">
    <property type="term" value="F:alpha-1,2-mannosyltransferase activity"/>
    <property type="evidence" value="ECO:0007669"/>
    <property type="project" value="TreeGrafter"/>
</dbReference>
<evidence type="ECO:0000256" key="1">
    <source>
        <dbReference type="ARBA" id="ARBA00007677"/>
    </source>
</evidence>
<evidence type="ECO:0000256" key="2">
    <source>
        <dbReference type="ARBA" id="ARBA00022679"/>
    </source>
</evidence>
<dbReference type="GO" id="GO:0005794">
    <property type="term" value="C:Golgi apparatus"/>
    <property type="evidence" value="ECO:0007669"/>
    <property type="project" value="TreeGrafter"/>
</dbReference>
<dbReference type="GO" id="GO:0006487">
    <property type="term" value="P:protein N-linked glycosylation"/>
    <property type="evidence" value="ECO:0007669"/>
    <property type="project" value="TreeGrafter"/>
</dbReference>
<protein>
    <recommendedName>
        <fullName evidence="7">Hexosyltransferase</fullName>
    </recommendedName>
</protein>
<proteinExistence type="inferred from homology"/>
<comment type="caution">
    <text evidence="5">The sequence shown here is derived from an EMBL/GenBank/DDBJ whole genome shotgun (WGS) entry which is preliminary data.</text>
</comment>
<dbReference type="Gene3D" id="3.90.550.10">
    <property type="entry name" value="Spore Coat Polysaccharide Biosynthesis Protein SpsA, Chain A"/>
    <property type="match status" value="1"/>
</dbReference>
<feature type="compositionally biased region" description="Basic residues" evidence="3">
    <location>
        <begin position="25"/>
        <end position="37"/>
    </location>
</feature>
<keyword evidence="4" id="KW-0732">Signal</keyword>
<keyword evidence="2" id="KW-0808">Transferase</keyword>
<evidence type="ECO:0008006" key="7">
    <source>
        <dbReference type="Google" id="ProtNLM"/>
    </source>
</evidence>
<comment type="similarity">
    <text evidence="1">Belongs to the glycosyltransferase 15 family.</text>
</comment>
<evidence type="ECO:0000256" key="3">
    <source>
        <dbReference type="SAM" id="MobiDB-lite"/>
    </source>
</evidence>
<organism evidence="5 6">
    <name type="scientific">Pelagomonas calceolata</name>
    <dbReference type="NCBI Taxonomy" id="35677"/>
    <lineage>
        <taxon>Eukaryota</taxon>
        <taxon>Sar</taxon>
        <taxon>Stramenopiles</taxon>
        <taxon>Ochrophyta</taxon>
        <taxon>Pelagophyceae</taxon>
        <taxon>Pelagomonadales</taxon>
        <taxon>Pelagomonadaceae</taxon>
        <taxon>Pelagomonas</taxon>
    </lineage>
</organism>
<sequence length="407" mass="46464">MMPLLIWLAYVVVASQDSARDYAAPRRHPSPRQRRNISHAARNASRAARRFCTGRRQSRDAIVYLGQRTHSSYDATRTITLNASLEMLHANMRRTVEAADVIIFHEGDLDAIANVRMCLLREETGWGPPPWLSEIPANENWSAGYRFMIRFYAVTIWPTLHRLGYQYVMRMDDDSFILSPVKYNVFNDLRRRGAWYAYRTLSRECPLFFGEFVDGFIASVTPKLGNRPPPRGESYCSSTGALAFYNNWHVTKISWWLEPGRARFAEAFDRSNLIFTHRAGDLLFQTASVKLFMPKARRRRYADFTYRHHSIIGGQVAFGGIEAGWRDRDARATLRAYAATFEGVGNGTGTTSDLRVRKCGVQEEVDGPFRPTLYISPALDAAEAHHVPPSFTTAPFCEEQMPRAEFE</sequence>
<dbReference type="InterPro" id="IPR002685">
    <property type="entry name" value="Glyco_trans_15"/>
</dbReference>
<dbReference type="OrthoDB" id="439943at2759"/>
<dbReference type="EMBL" id="CAKKNE010000001">
    <property type="protein sequence ID" value="CAH0366884.1"/>
    <property type="molecule type" value="Genomic_DNA"/>
</dbReference>
<keyword evidence="6" id="KW-1185">Reference proteome</keyword>
<evidence type="ECO:0000313" key="5">
    <source>
        <dbReference type="EMBL" id="CAH0366884.1"/>
    </source>
</evidence>
<dbReference type="Proteomes" id="UP000789595">
    <property type="component" value="Unassembled WGS sequence"/>
</dbReference>
<feature type="signal peptide" evidence="4">
    <location>
        <begin position="1"/>
        <end position="19"/>
    </location>
</feature>
<dbReference type="GO" id="GO:0016020">
    <property type="term" value="C:membrane"/>
    <property type="evidence" value="ECO:0007669"/>
    <property type="project" value="InterPro"/>
</dbReference>
<dbReference type="PANTHER" id="PTHR31121">
    <property type="entry name" value="ALPHA-1,2 MANNOSYLTRANSFERASE KTR1"/>
    <property type="match status" value="1"/>
</dbReference>
<gene>
    <name evidence="5" type="ORF">PECAL_1P33970</name>
</gene>
<dbReference type="PANTHER" id="PTHR31121:SF6">
    <property type="entry name" value="ALPHA-1,2 MANNOSYLTRANSFERASE KTR1"/>
    <property type="match status" value="1"/>
</dbReference>
<name>A0A8J2SFZ6_9STRA</name>
<dbReference type="SUPFAM" id="SSF53448">
    <property type="entry name" value="Nucleotide-diphospho-sugar transferases"/>
    <property type="match status" value="1"/>
</dbReference>